<dbReference type="InterPro" id="IPR002123">
    <property type="entry name" value="Plipid/glycerol_acylTrfase"/>
</dbReference>
<proteinExistence type="predicted"/>
<keyword evidence="4" id="KW-0443">Lipid metabolism</keyword>
<dbReference type="Proteomes" id="UP000586827">
    <property type="component" value="Unassembled WGS sequence"/>
</dbReference>
<comment type="caution">
    <text evidence="9">The sequence shown here is derived from an EMBL/GenBank/DDBJ whole genome shotgun (WGS) entry which is preliminary data.</text>
</comment>
<evidence type="ECO:0000256" key="6">
    <source>
        <dbReference type="SAM" id="MobiDB-lite"/>
    </source>
</evidence>
<evidence type="ECO:0000259" key="8">
    <source>
        <dbReference type="SMART" id="SM00563"/>
    </source>
</evidence>
<dbReference type="PANTHER" id="PTHR10434:SF64">
    <property type="entry name" value="1-ACYL-SN-GLYCEROL-3-PHOSPHATE ACYLTRANSFERASE-RELATED"/>
    <property type="match status" value="1"/>
</dbReference>
<evidence type="ECO:0000256" key="4">
    <source>
        <dbReference type="ARBA" id="ARBA00023098"/>
    </source>
</evidence>
<evidence type="ECO:0000313" key="9">
    <source>
        <dbReference type="EMBL" id="NNH72532.1"/>
    </source>
</evidence>
<name>A0A849C1E0_9NOCA</name>
<evidence type="ECO:0000313" key="10">
    <source>
        <dbReference type="Proteomes" id="UP000586827"/>
    </source>
</evidence>
<dbReference type="CDD" id="cd07989">
    <property type="entry name" value="LPLAT_AGPAT-like"/>
    <property type="match status" value="1"/>
</dbReference>
<protein>
    <submittedName>
        <fullName evidence="9">1-acyl-sn-glycerol-3-phosphate acyltransferase</fullName>
    </submittedName>
</protein>
<gene>
    <name evidence="9" type="ORF">HLB23_22175</name>
</gene>
<evidence type="ECO:0000256" key="2">
    <source>
        <dbReference type="ARBA" id="ARBA00022516"/>
    </source>
</evidence>
<organism evidence="9 10">
    <name type="scientific">Nocardia uniformis</name>
    <dbReference type="NCBI Taxonomy" id="53432"/>
    <lineage>
        <taxon>Bacteria</taxon>
        <taxon>Bacillati</taxon>
        <taxon>Actinomycetota</taxon>
        <taxon>Actinomycetes</taxon>
        <taxon>Mycobacteriales</taxon>
        <taxon>Nocardiaceae</taxon>
        <taxon>Nocardia</taxon>
    </lineage>
</organism>
<feature type="domain" description="Phospholipid/glycerol acyltransferase" evidence="8">
    <location>
        <begin position="86"/>
        <end position="198"/>
    </location>
</feature>
<keyword evidence="7" id="KW-0472">Membrane</keyword>
<keyword evidence="2" id="KW-0444">Lipid biosynthesis</keyword>
<dbReference type="GO" id="GO:0006654">
    <property type="term" value="P:phosphatidic acid biosynthetic process"/>
    <property type="evidence" value="ECO:0007669"/>
    <property type="project" value="TreeGrafter"/>
</dbReference>
<reference evidence="9 10" key="1">
    <citation type="submission" date="2020-05" db="EMBL/GenBank/DDBJ databases">
        <title>MicrobeNet Type strains.</title>
        <authorList>
            <person name="Nicholson A.C."/>
        </authorList>
    </citation>
    <scope>NUCLEOTIDE SEQUENCE [LARGE SCALE GENOMIC DNA]</scope>
    <source>
        <strain evidence="9 10">JCM 3224</strain>
    </source>
</reference>
<evidence type="ECO:0000256" key="1">
    <source>
        <dbReference type="ARBA" id="ARBA00005189"/>
    </source>
</evidence>
<dbReference type="GO" id="GO:0003841">
    <property type="term" value="F:1-acylglycerol-3-phosphate O-acyltransferase activity"/>
    <property type="evidence" value="ECO:0007669"/>
    <property type="project" value="TreeGrafter"/>
</dbReference>
<dbReference type="SUPFAM" id="SSF69593">
    <property type="entry name" value="Glycerol-3-phosphate (1)-acyltransferase"/>
    <property type="match status" value="1"/>
</dbReference>
<keyword evidence="10" id="KW-1185">Reference proteome</keyword>
<dbReference type="PANTHER" id="PTHR10434">
    <property type="entry name" value="1-ACYL-SN-GLYCEROL-3-PHOSPHATE ACYLTRANSFERASE"/>
    <property type="match status" value="1"/>
</dbReference>
<keyword evidence="5 9" id="KW-0012">Acyltransferase</keyword>
<comment type="pathway">
    <text evidence="1">Lipid metabolism.</text>
</comment>
<evidence type="ECO:0000256" key="5">
    <source>
        <dbReference type="ARBA" id="ARBA00023315"/>
    </source>
</evidence>
<keyword evidence="7" id="KW-0812">Transmembrane</keyword>
<sequence>MPSSPCGPDCVDAPTEAGTLRVAARVLSFAAVLSTFPVAYLAAPRRWRPAVNRRYARTLLFCCGIRIRVIDNSAAGAAPADPGTGLLVVADHVGWTDIAVLAAVQPMGFVARADLIDWPLLGGIARMVRVLPIERESLRRLPGVVDQLAARLRSGDRVAIFPEGTTWCGRARGRLRPALFQAAVDTGTPVRPMHLRYRDRVGNLSTIPGFIGADTLSDSIRRVLRSRGVVAEVVLRPLEMPGTDRHDLARRCERALNDAHADQDFAAWPVHAREAGAGQLREEQPSVQPDQVLAPNAHPDRNAVFKGGSPHRRVVGAVRV</sequence>
<dbReference type="EMBL" id="JABELX010000008">
    <property type="protein sequence ID" value="NNH72532.1"/>
    <property type="molecule type" value="Genomic_DNA"/>
</dbReference>
<accession>A0A849C1E0</accession>
<keyword evidence="3 9" id="KW-0808">Transferase</keyword>
<dbReference type="Pfam" id="PF01553">
    <property type="entry name" value="Acyltransferase"/>
    <property type="match status" value="1"/>
</dbReference>
<dbReference type="AlphaFoldDB" id="A0A849C1E0"/>
<dbReference type="SMART" id="SM00563">
    <property type="entry name" value="PlsC"/>
    <property type="match status" value="1"/>
</dbReference>
<feature type="transmembrane region" description="Helical" evidence="7">
    <location>
        <begin position="22"/>
        <end position="43"/>
    </location>
</feature>
<evidence type="ECO:0000256" key="7">
    <source>
        <dbReference type="SAM" id="Phobius"/>
    </source>
</evidence>
<evidence type="ECO:0000256" key="3">
    <source>
        <dbReference type="ARBA" id="ARBA00022679"/>
    </source>
</evidence>
<feature type="region of interest" description="Disordered" evidence="6">
    <location>
        <begin position="276"/>
        <end position="309"/>
    </location>
</feature>
<keyword evidence="7" id="KW-1133">Transmembrane helix</keyword>